<organism evidence="3 4">
    <name type="scientific">Jeotgalicoccus meleagridis</name>
    <dbReference type="NCBI Taxonomy" id="2759181"/>
    <lineage>
        <taxon>Bacteria</taxon>
        <taxon>Bacillati</taxon>
        <taxon>Bacillota</taxon>
        <taxon>Bacilli</taxon>
        <taxon>Bacillales</taxon>
        <taxon>Staphylococcaceae</taxon>
        <taxon>Jeotgalicoccus</taxon>
    </lineage>
</organism>
<dbReference type="AlphaFoldDB" id="A0A6V7R9V4"/>
<dbReference type="PROSITE" id="PS51257">
    <property type="entry name" value="PROKAR_LIPOPROTEIN"/>
    <property type="match status" value="1"/>
</dbReference>
<feature type="chain" id="PRO_5039323587" description="Lipoprotein chaperone" evidence="2">
    <location>
        <begin position="19"/>
        <end position="266"/>
    </location>
</feature>
<sequence>MNYLKYVGLLIFIFSVLAACQNNTKKTEEAVEDTNSSEETALEKPQEDKAETSDSKDEEETAETTEKTDDKNLQAITAKIDEVKSYKAELNLTATLDDLNEENLDAEVDIVNGDPPQIRLKSGGEERTVSRDGQTYFYNGTDWINVSESVDANLLYSVTYNQAVSALQAMSESLEVHEKDDKLIYEYQGDNLDIYRNLEALIQVNFGQIALESVETNVKFIIDNKEKRIEEITFDVNGTDSEGTFSIEGQTRFSNFNEIEEIELPQ</sequence>
<evidence type="ECO:0000313" key="4">
    <source>
        <dbReference type="Proteomes" id="UP000589351"/>
    </source>
</evidence>
<gene>
    <name evidence="3" type="ORF">JEODO184_00552</name>
</gene>
<keyword evidence="2" id="KW-0732">Signal</keyword>
<feature type="compositionally biased region" description="Basic and acidic residues" evidence="1">
    <location>
        <begin position="41"/>
        <end position="55"/>
    </location>
</feature>
<reference evidence="3 4" key="1">
    <citation type="submission" date="2020-07" db="EMBL/GenBank/DDBJ databases">
        <authorList>
            <person name="Criscuolo A."/>
        </authorList>
    </citation>
    <scope>NUCLEOTIDE SEQUENCE [LARGE SCALE GENOMIC DNA]</scope>
    <source>
        <strain evidence="3">CIP111649</strain>
    </source>
</reference>
<dbReference type="RefSeq" id="WP_185125100.1">
    <property type="nucleotide sequence ID" value="NZ_CAJEWD010000004.1"/>
</dbReference>
<feature type="signal peptide" evidence="2">
    <location>
        <begin position="1"/>
        <end position="18"/>
    </location>
</feature>
<keyword evidence="4" id="KW-1185">Reference proteome</keyword>
<evidence type="ECO:0008006" key="5">
    <source>
        <dbReference type="Google" id="ProtNLM"/>
    </source>
</evidence>
<evidence type="ECO:0000256" key="1">
    <source>
        <dbReference type="SAM" id="MobiDB-lite"/>
    </source>
</evidence>
<evidence type="ECO:0000256" key="2">
    <source>
        <dbReference type="SAM" id="SignalP"/>
    </source>
</evidence>
<name>A0A6V7R9V4_9STAP</name>
<evidence type="ECO:0000313" key="3">
    <source>
        <dbReference type="EMBL" id="CAD2073758.1"/>
    </source>
</evidence>
<accession>A0A6V7R9V4</accession>
<comment type="caution">
    <text evidence="3">The sequence shown here is derived from an EMBL/GenBank/DDBJ whole genome shotgun (WGS) entry which is preliminary data.</text>
</comment>
<protein>
    <recommendedName>
        <fullName evidence="5">Lipoprotein chaperone</fullName>
    </recommendedName>
</protein>
<proteinExistence type="predicted"/>
<dbReference type="Gene3D" id="2.50.20.20">
    <property type="match status" value="1"/>
</dbReference>
<feature type="region of interest" description="Disordered" evidence="1">
    <location>
        <begin position="28"/>
        <end position="70"/>
    </location>
</feature>
<dbReference type="EMBL" id="CAJEWD010000004">
    <property type="protein sequence ID" value="CAD2073758.1"/>
    <property type="molecule type" value="Genomic_DNA"/>
</dbReference>
<dbReference type="Proteomes" id="UP000589351">
    <property type="component" value="Unassembled WGS sequence"/>
</dbReference>